<protein>
    <submittedName>
        <fullName evidence="3">Cell division protein ZapB</fullName>
    </submittedName>
</protein>
<gene>
    <name evidence="2" type="ORF">PT85_15840</name>
    <name evidence="3" type="ORF">SAMN05421672_12811</name>
</gene>
<reference evidence="2 4" key="1">
    <citation type="submission" date="2014-11" db="EMBL/GenBank/DDBJ databases">
        <title>Genome sequence of Pseudomonas tuomuerensis JCM 14085.</title>
        <authorList>
            <person name="Shin S.-K."/>
            <person name="Yi H."/>
        </authorList>
    </citation>
    <scope>NUCLEOTIDE SEQUENCE [LARGE SCALE GENOMIC DNA]</scope>
    <source>
        <strain evidence="2 4">JCM 14085</strain>
    </source>
</reference>
<evidence type="ECO:0000313" key="3">
    <source>
        <dbReference type="EMBL" id="SIR47943.1"/>
    </source>
</evidence>
<dbReference type="EMBL" id="JTAK01000006">
    <property type="protein sequence ID" value="KHO63949.1"/>
    <property type="molecule type" value="Genomic_DNA"/>
</dbReference>
<dbReference type="PATRIC" id="fig|706570.3.peg.1814"/>
<dbReference type="NCBIfam" id="TIGR02449">
    <property type="entry name" value="TIGR02449 family protein"/>
    <property type="match status" value="1"/>
</dbReference>
<name>A0A0B3BTF4_9PSED</name>
<evidence type="ECO:0000313" key="4">
    <source>
        <dbReference type="Proteomes" id="UP000030980"/>
    </source>
</evidence>
<accession>A0A0B3BTF4</accession>
<dbReference type="Proteomes" id="UP000030980">
    <property type="component" value="Unassembled WGS sequence"/>
</dbReference>
<sequence>MENTELQRLAAKLDELLEHYERLKAQNRLLLANERAWREERAQLIEKNELARQKVEAMISRLKALEQDS</sequence>
<proteinExistence type="predicted"/>
<dbReference type="Proteomes" id="UP000186079">
    <property type="component" value="Unassembled WGS sequence"/>
</dbReference>
<organism evidence="2 4">
    <name type="scientific">Pseudomonas flexibilis</name>
    <dbReference type="NCBI Taxonomy" id="706570"/>
    <lineage>
        <taxon>Bacteria</taxon>
        <taxon>Pseudomonadati</taxon>
        <taxon>Pseudomonadota</taxon>
        <taxon>Gammaproteobacteria</taxon>
        <taxon>Pseudomonadales</taxon>
        <taxon>Pseudomonadaceae</taxon>
        <taxon>Pseudomonas</taxon>
    </lineage>
</organism>
<keyword evidence="3" id="KW-0132">Cell division</keyword>
<dbReference type="OrthoDB" id="6120894at2"/>
<dbReference type="EMBL" id="FTMC01000028">
    <property type="protein sequence ID" value="SIR47943.1"/>
    <property type="molecule type" value="Genomic_DNA"/>
</dbReference>
<keyword evidence="1" id="KW-0175">Coiled coil</keyword>
<dbReference type="STRING" id="706570.PT85_15840"/>
<dbReference type="AlphaFoldDB" id="A0A0B3BTF4"/>
<keyword evidence="3" id="KW-0131">Cell cycle</keyword>
<dbReference type="RefSeq" id="WP_027590990.1">
    <property type="nucleotide sequence ID" value="NZ_FMUP01000004.1"/>
</dbReference>
<evidence type="ECO:0000313" key="5">
    <source>
        <dbReference type="Proteomes" id="UP000186079"/>
    </source>
</evidence>
<evidence type="ECO:0000313" key="2">
    <source>
        <dbReference type="EMBL" id="KHO63949.1"/>
    </source>
</evidence>
<accession>A0A0B2D9S6</accession>
<evidence type="ECO:0000256" key="1">
    <source>
        <dbReference type="SAM" id="Coils"/>
    </source>
</evidence>
<dbReference type="GO" id="GO:0051301">
    <property type="term" value="P:cell division"/>
    <property type="evidence" value="ECO:0007669"/>
    <property type="project" value="UniProtKB-KW"/>
</dbReference>
<keyword evidence="4" id="KW-1185">Reference proteome</keyword>
<dbReference type="InterPro" id="IPR012662">
    <property type="entry name" value="CHP02449"/>
</dbReference>
<feature type="coiled-coil region" evidence="1">
    <location>
        <begin position="3"/>
        <end position="68"/>
    </location>
</feature>
<reference evidence="3 5" key="2">
    <citation type="submission" date="2017-01" db="EMBL/GenBank/DDBJ databases">
        <authorList>
            <person name="Mah S.A."/>
            <person name="Swanson W.J."/>
            <person name="Moy G.W."/>
            <person name="Vacquier V.D."/>
        </authorList>
    </citation>
    <scope>NUCLEOTIDE SEQUENCE [LARGE SCALE GENOMIC DNA]</scope>
    <source>
        <strain evidence="3 5">ATCC 29606</strain>
    </source>
</reference>